<organism evidence="2">
    <name type="scientific">marine sediment metagenome</name>
    <dbReference type="NCBI Taxonomy" id="412755"/>
    <lineage>
        <taxon>unclassified sequences</taxon>
        <taxon>metagenomes</taxon>
        <taxon>ecological metagenomes</taxon>
    </lineage>
</organism>
<accession>X1MLU8</accession>
<proteinExistence type="predicted"/>
<comment type="caution">
    <text evidence="2">The sequence shown here is derived from an EMBL/GenBank/DDBJ whole genome shotgun (WGS) entry which is preliminary data.</text>
</comment>
<sequence>MAEVTKSGNISDASGEGLSGSSSSLKAQLIEITPTPGGTNY</sequence>
<name>X1MLU8_9ZZZZ</name>
<reference evidence="2" key="1">
    <citation type="journal article" date="2014" name="Front. Microbiol.">
        <title>High frequency of phylogenetically diverse reductive dehalogenase-homologous genes in deep subseafloor sedimentary metagenomes.</title>
        <authorList>
            <person name="Kawai M."/>
            <person name="Futagami T."/>
            <person name="Toyoda A."/>
            <person name="Takaki Y."/>
            <person name="Nishi S."/>
            <person name="Hori S."/>
            <person name="Arai W."/>
            <person name="Tsubouchi T."/>
            <person name="Morono Y."/>
            <person name="Uchiyama I."/>
            <person name="Ito T."/>
            <person name="Fujiyama A."/>
            <person name="Inagaki F."/>
            <person name="Takami H."/>
        </authorList>
    </citation>
    <scope>NUCLEOTIDE SEQUENCE</scope>
    <source>
        <strain evidence="2">Expedition CK06-06</strain>
    </source>
</reference>
<evidence type="ECO:0000313" key="2">
    <source>
        <dbReference type="EMBL" id="GAI15675.1"/>
    </source>
</evidence>
<protein>
    <submittedName>
        <fullName evidence="2">Uncharacterized protein</fullName>
    </submittedName>
</protein>
<gene>
    <name evidence="2" type="ORF">S06H3_09384</name>
</gene>
<dbReference type="EMBL" id="BARV01004127">
    <property type="protein sequence ID" value="GAI15675.1"/>
    <property type="molecule type" value="Genomic_DNA"/>
</dbReference>
<evidence type="ECO:0000256" key="1">
    <source>
        <dbReference type="SAM" id="MobiDB-lite"/>
    </source>
</evidence>
<feature type="compositionally biased region" description="Polar residues" evidence="1">
    <location>
        <begin position="1"/>
        <end position="12"/>
    </location>
</feature>
<dbReference type="AlphaFoldDB" id="X1MLU8"/>
<feature type="region of interest" description="Disordered" evidence="1">
    <location>
        <begin position="1"/>
        <end position="41"/>
    </location>
</feature>
<feature type="compositionally biased region" description="Low complexity" evidence="1">
    <location>
        <begin position="14"/>
        <end position="25"/>
    </location>
</feature>